<dbReference type="SUPFAM" id="SSF48208">
    <property type="entry name" value="Six-hairpin glycosidases"/>
    <property type="match status" value="1"/>
</dbReference>
<dbReference type="GO" id="GO:0009311">
    <property type="term" value="P:oligosaccharide metabolic process"/>
    <property type="evidence" value="ECO:0007669"/>
    <property type="project" value="InterPro"/>
</dbReference>
<keyword evidence="5" id="KW-0732">Signal</keyword>
<feature type="chain" id="PRO_5038500219" evidence="5">
    <location>
        <begin position="29"/>
        <end position="859"/>
    </location>
</feature>
<proteinExistence type="inferred from homology"/>
<dbReference type="Gene3D" id="1.50.10.10">
    <property type="match status" value="1"/>
</dbReference>
<dbReference type="InterPro" id="IPR006311">
    <property type="entry name" value="TAT_signal"/>
</dbReference>
<evidence type="ECO:0000256" key="1">
    <source>
        <dbReference type="ARBA" id="ARBA00010833"/>
    </source>
</evidence>
<feature type="domain" description="Mannosylglycerate hydrolase MGH1-like glycoside hydrolase" evidence="6">
    <location>
        <begin position="386"/>
        <end position="739"/>
    </location>
</feature>
<dbReference type="InterPro" id="IPR012341">
    <property type="entry name" value="6hp_glycosidase-like_sf"/>
</dbReference>
<evidence type="ECO:0000259" key="6">
    <source>
        <dbReference type="Pfam" id="PF22422"/>
    </source>
</evidence>
<dbReference type="AlphaFoldDB" id="A0A1H6B541"/>
<accession>A0A1H6B541</accession>
<dbReference type="InterPro" id="IPR004888">
    <property type="entry name" value="Glycoside_hydrolase_63"/>
</dbReference>
<evidence type="ECO:0000313" key="7">
    <source>
        <dbReference type="EMBL" id="SEG55505.1"/>
    </source>
</evidence>
<keyword evidence="3" id="KW-0326">Glycosidase</keyword>
<reference evidence="7 8" key="1">
    <citation type="submission" date="2016-10" db="EMBL/GenBank/DDBJ databases">
        <authorList>
            <person name="de Groot N.N."/>
        </authorList>
    </citation>
    <scope>NUCLEOTIDE SEQUENCE [LARGE SCALE GENOMIC DNA]</scope>
    <source>
        <strain evidence="7 8">CGMCC 4.2023</strain>
    </source>
</reference>
<dbReference type="Pfam" id="PF22422">
    <property type="entry name" value="MGH1-like_GH"/>
    <property type="match status" value="1"/>
</dbReference>
<sequence>MTPRHLPRRNFLKVVGATGIGGSAAVFASENIAEAASPTPADSPADTSTAAVSDRPGAPPAALPYPTLRRPFAMPGVKEQDWTGALFVGEGESRFAVRVVLLTKANKVIREKMTNNLWRIGPMAPDGSFKQVQISTDDRSVMPAHLDALKEVIAHPDQWSAAEVTNATTELPVLQAKYDLAQEQRRNLLVRYSRTGDGSSLVATVTALDDDTTVFLEVGTPWGAVAGETAVFALDGRDVTGSAPGLVDTGATGHIRLIPSEPPDDAALYASVADMTAAMTGGTGAPGTATAALRYQLDQGESITFAAAIGSRPPKLAVPEPHEVEHRLATAQGAIRDAHLTGSGPVGQAADAVRDALSLNTNYDRTFHRNYVLWGWGGGGGLFTGWDSSFDCIDAALVDQNLATQHESDIFDQPAPPNQVNLVGPRYDQENSGPMHAYAVWRLYTKFGDRTVLEKAYPHLVTFHDLMPEWDADGDGLLETPYFGDRVGGRGNHLGLDDLPVYADYQRITKVGGSGDSRDNTNLTDVALNSYYALFAETLAKMARVLGRSADARRFADQHATLRRLLNDRLWHPDKGMYLSRYLDGTWNEVVTPTVFYPLFAGIATPQRAATLMDHLLDPEVFWGDYVVPSVARNDPTYCSGGPVHPDSEHFRFFDRYGEGTAPEQWKGAVWPPMNATVYDGVKRYGFDDIAGMFAARSTAMYLDTWTKDGWFPESFDPEPGQSIMDAAVDTAWRTYSWSNAMPVQGLHELISDNPWDGDASALMFGSLTLPGTNSVANVTMRGHRYDVSAGPDRTTLSRDGRVVFRATGARVAVRNFVLGDTGATFDLNADGATHLEVFPAHGRPRTTRAPKGRSRITL</sequence>
<evidence type="ECO:0000256" key="2">
    <source>
        <dbReference type="ARBA" id="ARBA00022801"/>
    </source>
</evidence>
<organism evidence="7 8">
    <name type="scientific">Actinacidiphila yanglinensis</name>
    <dbReference type="NCBI Taxonomy" id="310779"/>
    <lineage>
        <taxon>Bacteria</taxon>
        <taxon>Bacillati</taxon>
        <taxon>Actinomycetota</taxon>
        <taxon>Actinomycetes</taxon>
        <taxon>Kitasatosporales</taxon>
        <taxon>Streptomycetaceae</taxon>
        <taxon>Actinacidiphila</taxon>
    </lineage>
</organism>
<dbReference type="InterPro" id="IPR008928">
    <property type="entry name" value="6-hairpin_glycosidase_sf"/>
</dbReference>
<comment type="similarity">
    <text evidence="1">Belongs to the glycosyl hydrolase 63 family.</text>
</comment>
<dbReference type="Proteomes" id="UP000236754">
    <property type="component" value="Unassembled WGS sequence"/>
</dbReference>
<dbReference type="PANTHER" id="PTHR10412:SF11">
    <property type="entry name" value="MANNOSYL-OLIGOSACCHARIDE GLUCOSIDASE"/>
    <property type="match status" value="1"/>
</dbReference>
<dbReference type="PROSITE" id="PS51318">
    <property type="entry name" value="TAT"/>
    <property type="match status" value="1"/>
</dbReference>
<name>A0A1H6B541_9ACTN</name>
<keyword evidence="2" id="KW-0378">Hydrolase</keyword>
<feature type="signal peptide" evidence="5">
    <location>
        <begin position="1"/>
        <end position="28"/>
    </location>
</feature>
<dbReference type="GO" id="GO:0006487">
    <property type="term" value="P:protein N-linked glycosylation"/>
    <property type="evidence" value="ECO:0007669"/>
    <property type="project" value="TreeGrafter"/>
</dbReference>
<evidence type="ECO:0000313" key="8">
    <source>
        <dbReference type="Proteomes" id="UP000236754"/>
    </source>
</evidence>
<feature type="region of interest" description="Disordered" evidence="4">
    <location>
        <begin position="36"/>
        <end position="66"/>
    </location>
</feature>
<protein>
    <submittedName>
        <fullName evidence="7">Alpha-L-rhamnosidase</fullName>
    </submittedName>
</protein>
<evidence type="ECO:0000256" key="3">
    <source>
        <dbReference type="ARBA" id="ARBA00023295"/>
    </source>
</evidence>
<evidence type="ECO:0000256" key="5">
    <source>
        <dbReference type="SAM" id="SignalP"/>
    </source>
</evidence>
<dbReference type="InterPro" id="IPR054491">
    <property type="entry name" value="MGH1-like_GH"/>
</dbReference>
<dbReference type="EMBL" id="FNVU01000006">
    <property type="protein sequence ID" value="SEG55505.1"/>
    <property type="molecule type" value="Genomic_DNA"/>
</dbReference>
<gene>
    <name evidence="7" type="ORF">SAMN05216223_106206</name>
</gene>
<dbReference type="PANTHER" id="PTHR10412">
    <property type="entry name" value="MANNOSYL-OLIGOSACCHARIDE GLUCOSIDASE"/>
    <property type="match status" value="1"/>
</dbReference>
<feature type="compositionally biased region" description="Low complexity" evidence="4">
    <location>
        <begin position="36"/>
        <end position="51"/>
    </location>
</feature>
<keyword evidence="8" id="KW-1185">Reference proteome</keyword>
<dbReference type="GO" id="GO:0004573">
    <property type="term" value="F:Glc3Man9GlcNAc2 oligosaccharide glucosidase activity"/>
    <property type="evidence" value="ECO:0007669"/>
    <property type="project" value="InterPro"/>
</dbReference>
<evidence type="ECO:0000256" key="4">
    <source>
        <dbReference type="SAM" id="MobiDB-lite"/>
    </source>
</evidence>